<dbReference type="SMART" id="SM01149">
    <property type="entry name" value="DUF1237"/>
    <property type="match status" value="1"/>
</dbReference>
<organism evidence="1 2">
    <name type="scientific">Gleimia hominis</name>
    <dbReference type="NCBI Taxonomy" id="595468"/>
    <lineage>
        <taxon>Bacteria</taxon>
        <taxon>Bacillati</taxon>
        <taxon>Actinomycetota</taxon>
        <taxon>Actinomycetes</taxon>
        <taxon>Actinomycetales</taxon>
        <taxon>Actinomycetaceae</taxon>
        <taxon>Gleimia</taxon>
    </lineage>
</organism>
<dbReference type="Proteomes" id="UP001247542">
    <property type="component" value="Unassembled WGS sequence"/>
</dbReference>
<dbReference type="PANTHER" id="PTHR31047:SF0">
    <property type="entry name" value="MEIOTICALLY UP-REGULATED GENE 157 PROTEIN"/>
    <property type="match status" value="1"/>
</dbReference>
<keyword evidence="1" id="KW-0378">Hydrolase</keyword>
<dbReference type="Pfam" id="PF06824">
    <property type="entry name" value="Glyco_hydro_125"/>
    <property type="match status" value="1"/>
</dbReference>
<dbReference type="InterPro" id="IPR008313">
    <property type="entry name" value="GH125"/>
</dbReference>
<dbReference type="Gene3D" id="1.50.10.10">
    <property type="match status" value="1"/>
</dbReference>
<keyword evidence="2" id="KW-1185">Reference proteome</keyword>
<dbReference type="PIRSF" id="PIRSF028846">
    <property type="entry name" value="UCP028846"/>
    <property type="match status" value="1"/>
</dbReference>
<dbReference type="RefSeq" id="WP_313272709.1">
    <property type="nucleotide sequence ID" value="NZ_JASXSX010000001.1"/>
</dbReference>
<protein>
    <submittedName>
        <fullName evidence="1">Glycoside hydrolase family 125 protein</fullName>
    </submittedName>
</protein>
<dbReference type="EMBL" id="JASXSX010000001">
    <property type="protein sequence ID" value="MDT3767292.1"/>
    <property type="molecule type" value="Genomic_DNA"/>
</dbReference>
<dbReference type="SUPFAM" id="SSF48208">
    <property type="entry name" value="Six-hairpin glycosidases"/>
    <property type="match status" value="1"/>
</dbReference>
<gene>
    <name evidence="1" type="ORF">QS713_04315</name>
</gene>
<dbReference type="InterPro" id="IPR008928">
    <property type="entry name" value="6-hairpin_glycosidase_sf"/>
</dbReference>
<dbReference type="InterPro" id="IPR012341">
    <property type="entry name" value="6hp_glycosidase-like_sf"/>
</dbReference>
<accession>A0ABU3IA92</accession>
<proteinExistence type="predicted"/>
<sequence length="418" mass="46101">MQKITNPAPPELVEALNQAAQKITRACGQVAGQWFTRLMLNTWQTTMSPSDGGVFVITGDIPAMWLRDSSAQLLPFLRFTSLPVVARTVSAVIRQQWQFINIDPYANAFNATASGAHFAADDLDLSPQVWERKYEIDSLAFPVRLAHRFWQLNGPAHLTPQVHQAAAKIVALWRTEQDHEERSPYRHVRPSEPVDTLAREGRGAPVAVTGMTWSGFRPSDDACTYGYNIPAQLMAVSACRMIAEFCEVWDDPALQESALQLAREIETGVQEHGIIDGVYAYEVDGLGNALMADDANMPSLLSLPLVSDIPSSDPIYCATRERVLSPANPYYYTGPYACGVGSPHTPKGYIWHIALACEGLTGSVDDAAQCLETILTTDGGTGWTHESFDPSDPNVFTREWFSWSNSMACELMLHLAHN</sequence>
<evidence type="ECO:0000313" key="1">
    <source>
        <dbReference type="EMBL" id="MDT3767292.1"/>
    </source>
</evidence>
<dbReference type="GO" id="GO:0016787">
    <property type="term" value="F:hydrolase activity"/>
    <property type="evidence" value="ECO:0007669"/>
    <property type="project" value="UniProtKB-KW"/>
</dbReference>
<reference evidence="1 2" key="1">
    <citation type="submission" date="2023-06" db="EMBL/GenBank/DDBJ databases">
        <title>Draft genome sequence of Gleimia hominis type strain CCUG 57540T.</title>
        <authorList>
            <person name="Salva-Serra F."/>
            <person name="Cardew S."/>
            <person name="Jensie Markopoulos S."/>
            <person name="Ohlen M."/>
            <person name="Inganas E."/>
            <person name="Svensson-Stadler L."/>
            <person name="Moore E.R.B."/>
        </authorList>
    </citation>
    <scope>NUCLEOTIDE SEQUENCE [LARGE SCALE GENOMIC DNA]</scope>
    <source>
        <strain evidence="1 2">CCUG 57540</strain>
    </source>
</reference>
<name>A0ABU3IA92_9ACTO</name>
<evidence type="ECO:0000313" key="2">
    <source>
        <dbReference type="Proteomes" id="UP001247542"/>
    </source>
</evidence>
<comment type="caution">
    <text evidence="1">The sequence shown here is derived from an EMBL/GenBank/DDBJ whole genome shotgun (WGS) entry which is preliminary data.</text>
</comment>
<dbReference type="PANTHER" id="PTHR31047">
    <property type="entry name" value="MEIOTICALLY UP-REGULATED GENE 157 PROTEIN"/>
    <property type="match status" value="1"/>
</dbReference>